<evidence type="ECO:0000313" key="2">
    <source>
        <dbReference type="Proteomes" id="UP001189429"/>
    </source>
</evidence>
<organism evidence="1 2">
    <name type="scientific">Prorocentrum cordatum</name>
    <dbReference type="NCBI Taxonomy" id="2364126"/>
    <lineage>
        <taxon>Eukaryota</taxon>
        <taxon>Sar</taxon>
        <taxon>Alveolata</taxon>
        <taxon>Dinophyceae</taxon>
        <taxon>Prorocentrales</taxon>
        <taxon>Prorocentraceae</taxon>
        <taxon>Prorocentrum</taxon>
    </lineage>
</organism>
<feature type="non-terminal residue" evidence="1">
    <location>
        <position position="1"/>
    </location>
</feature>
<proteinExistence type="predicted"/>
<dbReference type="Gene3D" id="2.70.100.10">
    <property type="entry name" value="Glycoside hydrolase, family 7, domain"/>
    <property type="match status" value="1"/>
</dbReference>
<comment type="caution">
    <text evidence="1">The sequence shown here is derived from an EMBL/GenBank/DDBJ whole genome shotgun (WGS) entry which is preliminary data.</text>
</comment>
<dbReference type="EMBL" id="CAUYUJ010014177">
    <property type="protein sequence ID" value="CAK0837817.1"/>
    <property type="molecule type" value="Genomic_DNA"/>
</dbReference>
<dbReference type="InterPro" id="IPR013320">
    <property type="entry name" value="ConA-like_dom_sf"/>
</dbReference>
<sequence length="193" mass="20661">DVGRSGPSASLVNAAWNTPGAPSGDVEVLPGGTLSAGLQGRTYFADECFEGESLYNRICSFFHHRPMRLLGKSVRYTVDLAGAGCGCNAAVYLASMRQNSEATQCMDHYCDANAVCGESCAEIDLQEANSHAFRTTLHTSEDREGVGVGLGPELLHWTSEEYGPGGRCINTSRPFSVQVAFPTTNTGSSTRWR</sequence>
<protein>
    <recommendedName>
        <fullName evidence="3">Beta-galactosidase</fullName>
    </recommendedName>
</protein>
<dbReference type="InterPro" id="IPR037019">
    <property type="entry name" value="Glyco_hydro_7_sf"/>
</dbReference>
<keyword evidence="2" id="KW-1185">Reference proteome</keyword>
<evidence type="ECO:0000313" key="1">
    <source>
        <dbReference type="EMBL" id="CAK0837817.1"/>
    </source>
</evidence>
<dbReference type="Proteomes" id="UP001189429">
    <property type="component" value="Unassembled WGS sequence"/>
</dbReference>
<evidence type="ECO:0008006" key="3">
    <source>
        <dbReference type="Google" id="ProtNLM"/>
    </source>
</evidence>
<name>A0ABN9SZ29_9DINO</name>
<accession>A0ABN9SZ29</accession>
<dbReference type="SUPFAM" id="SSF49899">
    <property type="entry name" value="Concanavalin A-like lectins/glucanases"/>
    <property type="match status" value="1"/>
</dbReference>
<gene>
    <name evidence="1" type="ORF">PCOR1329_LOCUS33913</name>
</gene>
<reference evidence="1" key="1">
    <citation type="submission" date="2023-10" db="EMBL/GenBank/DDBJ databases">
        <authorList>
            <person name="Chen Y."/>
            <person name="Shah S."/>
            <person name="Dougan E. K."/>
            <person name="Thang M."/>
            <person name="Chan C."/>
        </authorList>
    </citation>
    <scope>NUCLEOTIDE SEQUENCE [LARGE SCALE GENOMIC DNA]</scope>
</reference>